<evidence type="ECO:0000256" key="5">
    <source>
        <dbReference type="ARBA" id="ARBA00019465"/>
    </source>
</evidence>
<feature type="domain" description="Ketopantoate reductase C-terminal" evidence="13">
    <location>
        <begin position="181"/>
        <end position="307"/>
    </location>
</feature>
<evidence type="ECO:0000256" key="4">
    <source>
        <dbReference type="ARBA" id="ARBA00013014"/>
    </source>
</evidence>
<dbReference type="Pfam" id="PF08546">
    <property type="entry name" value="ApbA_C"/>
    <property type="match status" value="1"/>
</dbReference>
<evidence type="ECO:0000256" key="2">
    <source>
        <dbReference type="ARBA" id="ARBA00004994"/>
    </source>
</evidence>
<dbReference type="SUPFAM" id="SSF51735">
    <property type="entry name" value="NAD(P)-binding Rossmann-fold domains"/>
    <property type="match status" value="1"/>
</dbReference>
<dbReference type="InterPro" id="IPR003710">
    <property type="entry name" value="ApbA"/>
</dbReference>
<keyword evidence="7 11" id="KW-0521">NADP</keyword>
<evidence type="ECO:0000256" key="3">
    <source>
        <dbReference type="ARBA" id="ARBA00007870"/>
    </source>
</evidence>
<dbReference type="Gene3D" id="3.40.50.720">
    <property type="entry name" value="NAD(P)-binding Rossmann-like Domain"/>
    <property type="match status" value="1"/>
</dbReference>
<comment type="catalytic activity">
    <reaction evidence="10 11">
        <text>(R)-pantoate + NADP(+) = 2-dehydropantoate + NADPH + H(+)</text>
        <dbReference type="Rhea" id="RHEA:16233"/>
        <dbReference type="ChEBI" id="CHEBI:11561"/>
        <dbReference type="ChEBI" id="CHEBI:15378"/>
        <dbReference type="ChEBI" id="CHEBI:15980"/>
        <dbReference type="ChEBI" id="CHEBI:57783"/>
        <dbReference type="ChEBI" id="CHEBI:58349"/>
        <dbReference type="EC" id="1.1.1.169"/>
    </reaction>
</comment>
<comment type="caution">
    <text evidence="14">The sequence shown here is derived from an EMBL/GenBank/DDBJ whole genome shotgun (WGS) entry which is preliminary data.</text>
</comment>
<evidence type="ECO:0000313" key="15">
    <source>
        <dbReference type="Proteomes" id="UP000033695"/>
    </source>
</evidence>
<dbReference type="PANTHER" id="PTHR43765">
    <property type="entry name" value="2-DEHYDROPANTOATE 2-REDUCTASE-RELATED"/>
    <property type="match status" value="1"/>
</dbReference>
<dbReference type="InterPro" id="IPR036291">
    <property type="entry name" value="NAD(P)-bd_dom_sf"/>
</dbReference>
<comment type="similarity">
    <text evidence="3 11">Belongs to the ketopantoate reductase family.</text>
</comment>
<gene>
    <name evidence="14" type="ORF">JG29_03990</name>
</gene>
<evidence type="ECO:0000256" key="11">
    <source>
        <dbReference type="RuleBase" id="RU362068"/>
    </source>
</evidence>
<evidence type="ECO:0000256" key="9">
    <source>
        <dbReference type="ARBA" id="ARBA00032024"/>
    </source>
</evidence>
<evidence type="ECO:0000256" key="8">
    <source>
        <dbReference type="ARBA" id="ARBA00023002"/>
    </source>
</evidence>
<comment type="pathway">
    <text evidence="2 11">Cofactor biosynthesis; (R)-pantothenate biosynthesis; (R)-pantoate from 3-methyl-2-oxobutanoate: step 2/2.</text>
</comment>
<dbReference type="NCBIfam" id="NF005088">
    <property type="entry name" value="PRK06522.1-2"/>
    <property type="match status" value="1"/>
</dbReference>
<dbReference type="OrthoDB" id="9800163at2"/>
<evidence type="ECO:0000256" key="10">
    <source>
        <dbReference type="ARBA" id="ARBA00048793"/>
    </source>
</evidence>
<protein>
    <recommendedName>
        <fullName evidence="5 11">2-dehydropantoate 2-reductase</fullName>
        <ecNumber evidence="4 11">1.1.1.169</ecNumber>
    </recommendedName>
    <alternativeName>
        <fullName evidence="9 11">Ketopantoate reductase</fullName>
    </alternativeName>
</protein>
<dbReference type="InterPro" id="IPR008927">
    <property type="entry name" value="6-PGluconate_DH-like_C_sf"/>
</dbReference>
<dbReference type="Proteomes" id="UP000033695">
    <property type="component" value="Unassembled WGS sequence"/>
</dbReference>
<keyword evidence="8 11" id="KW-0560">Oxidoreductase</keyword>
<dbReference type="PANTHER" id="PTHR43765:SF2">
    <property type="entry name" value="2-DEHYDROPANTOATE 2-REDUCTASE"/>
    <property type="match status" value="1"/>
</dbReference>
<organism evidence="14 15">
    <name type="scientific">Bombilactobacillus mellis</name>
    <dbReference type="NCBI Taxonomy" id="1218508"/>
    <lineage>
        <taxon>Bacteria</taxon>
        <taxon>Bacillati</taxon>
        <taxon>Bacillota</taxon>
        <taxon>Bacilli</taxon>
        <taxon>Lactobacillales</taxon>
        <taxon>Lactobacillaceae</taxon>
        <taxon>Bombilactobacillus</taxon>
    </lineage>
</organism>
<evidence type="ECO:0000259" key="12">
    <source>
        <dbReference type="Pfam" id="PF02558"/>
    </source>
</evidence>
<dbReference type="AlphaFoldDB" id="A0A0F4KZG6"/>
<dbReference type="GO" id="GO:0008677">
    <property type="term" value="F:2-dehydropantoate 2-reductase activity"/>
    <property type="evidence" value="ECO:0007669"/>
    <property type="project" value="UniProtKB-EC"/>
</dbReference>
<dbReference type="GO" id="GO:0050661">
    <property type="term" value="F:NADP binding"/>
    <property type="evidence" value="ECO:0007669"/>
    <property type="project" value="TreeGrafter"/>
</dbReference>
<dbReference type="InterPro" id="IPR013332">
    <property type="entry name" value="KPR_N"/>
</dbReference>
<dbReference type="Gene3D" id="1.10.1040.10">
    <property type="entry name" value="N-(1-d-carboxylethyl)-l-norvaline Dehydrogenase, domain 2"/>
    <property type="match status" value="1"/>
</dbReference>
<dbReference type="SUPFAM" id="SSF48179">
    <property type="entry name" value="6-phosphogluconate dehydrogenase C-terminal domain-like"/>
    <property type="match status" value="1"/>
</dbReference>
<proteinExistence type="inferred from homology"/>
<dbReference type="STRING" id="1218508.JG29_03990"/>
<dbReference type="UniPathway" id="UPA00028">
    <property type="reaction ID" value="UER00004"/>
</dbReference>
<reference evidence="14 15" key="1">
    <citation type="submission" date="2014-12" db="EMBL/GenBank/DDBJ databases">
        <title>Comparative genomics of the lactic acid bacteria isolated from the honey bee gut.</title>
        <authorList>
            <person name="Ellegaard K.M."/>
            <person name="Tamarit D."/>
            <person name="Javelind E."/>
            <person name="Olofsson T."/>
            <person name="Andersson S.G."/>
            <person name="Vasquez A."/>
        </authorList>
    </citation>
    <scope>NUCLEOTIDE SEQUENCE [LARGE SCALE GENOMIC DNA]</scope>
    <source>
        <strain evidence="14 15">Hon2</strain>
    </source>
</reference>
<dbReference type="EMBL" id="JXBZ01000002">
    <property type="protein sequence ID" value="KJY51349.1"/>
    <property type="molecule type" value="Genomic_DNA"/>
</dbReference>
<comment type="function">
    <text evidence="1 11">Catalyzes the NADPH-dependent reduction of ketopantoate into pantoic acid.</text>
</comment>
<accession>A0A0F4KZG6</accession>
<dbReference type="InterPro" id="IPR013328">
    <property type="entry name" value="6PGD_dom2"/>
</dbReference>
<sequence>MKIVIVGAGAMGSRFALMLHHSGNEVTLIDGWPENVAAIKKFGLRAQFNGKSVVAKIPIYQLDQVQQLQNYQADLLIAFTKSNQLEATFDKVKTLIGPNTYVLCLLNGLGHEAVLQKYVSVDHLILGITLWTAALSGPGQAVLIGTGNVELQNFSPKGKEFTLQVEKVFAAAGLNPQYSDNVKYSIWRKACVNGTLNTLCSLLECNIKELGQTSFAPTLLKEIIAEFAAVAAHEGINLNPDEVYQHVAVAFTSDSAEHYPSMYQDLVQNHRQTEIDFINGAVWSKGQQYKIATPYCALLTQLIHAKEELLQQ</sequence>
<dbReference type="EC" id="1.1.1.169" evidence="4 11"/>
<dbReference type="InterPro" id="IPR013752">
    <property type="entry name" value="KPA_reductase"/>
</dbReference>
<dbReference type="RefSeq" id="WP_045922286.1">
    <property type="nucleotide sequence ID" value="NZ_JBHTHW010000004.1"/>
</dbReference>
<dbReference type="GO" id="GO:0015940">
    <property type="term" value="P:pantothenate biosynthetic process"/>
    <property type="evidence" value="ECO:0007669"/>
    <property type="project" value="UniProtKB-UniPathway"/>
</dbReference>
<dbReference type="InterPro" id="IPR050838">
    <property type="entry name" value="Ketopantoate_reductase"/>
</dbReference>
<evidence type="ECO:0000256" key="6">
    <source>
        <dbReference type="ARBA" id="ARBA00022655"/>
    </source>
</evidence>
<dbReference type="GO" id="GO:0005737">
    <property type="term" value="C:cytoplasm"/>
    <property type="evidence" value="ECO:0007669"/>
    <property type="project" value="TreeGrafter"/>
</dbReference>
<evidence type="ECO:0000259" key="13">
    <source>
        <dbReference type="Pfam" id="PF08546"/>
    </source>
</evidence>
<dbReference type="PATRIC" id="fig|1218508.4.peg.407"/>
<keyword evidence="15" id="KW-1185">Reference proteome</keyword>
<dbReference type="NCBIfam" id="TIGR00745">
    <property type="entry name" value="apbA_panE"/>
    <property type="match status" value="1"/>
</dbReference>
<evidence type="ECO:0000256" key="7">
    <source>
        <dbReference type="ARBA" id="ARBA00022857"/>
    </source>
</evidence>
<dbReference type="Pfam" id="PF02558">
    <property type="entry name" value="ApbA"/>
    <property type="match status" value="1"/>
</dbReference>
<evidence type="ECO:0000313" key="14">
    <source>
        <dbReference type="EMBL" id="KJY51349.1"/>
    </source>
</evidence>
<name>A0A0F4KZG6_9LACO</name>
<evidence type="ECO:0000256" key="1">
    <source>
        <dbReference type="ARBA" id="ARBA00002919"/>
    </source>
</evidence>
<keyword evidence="6 11" id="KW-0566">Pantothenate biosynthesis</keyword>
<dbReference type="HOGENOM" id="CLU_031468_0_0_9"/>
<feature type="domain" description="Ketopantoate reductase N-terminal" evidence="12">
    <location>
        <begin position="3"/>
        <end position="154"/>
    </location>
</feature>